<evidence type="ECO:0000313" key="3">
    <source>
        <dbReference type="Proteomes" id="UP001145742"/>
    </source>
</evidence>
<dbReference type="Pfam" id="PF00665">
    <property type="entry name" value="rve"/>
    <property type="match status" value="1"/>
</dbReference>
<reference evidence="2" key="1">
    <citation type="submission" date="2019-10" db="EMBL/GenBank/DDBJ databases">
        <authorList>
            <person name="Soares A.E.R."/>
            <person name="Aleixo A."/>
            <person name="Schneider P."/>
            <person name="Miyaki C.Y."/>
            <person name="Schneider M.P."/>
            <person name="Mello C."/>
            <person name="Vasconcelos A.T.R."/>
        </authorList>
    </citation>
    <scope>NUCLEOTIDE SEQUENCE</scope>
    <source>
        <tissue evidence="2">Muscle</tissue>
    </source>
</reference>
<dbReference type="SUPFAM" id="SSF53098">
    <property type="entry name" value="Ribonuclease H-like"/>
    <property type="match status" value="1"/>
</dbReference>
<organism evidence="2 3">
    <name type="scientific">Willisornis vidua</name>
    <name type="common">Xingu scale-backed antbird</name>
    <dbReference type="NCBI Taxonomy" id="1566151"/>
    <lineage>
        <taxon>Eukaryota</taxon>
        <taxon>Metazoa</taxon>
        <taxon>Chordata</taxon>
        <taxon>Craniata</taxon>
        <taxon>Vertebrata</taxon>
        <taxon>Euteleostomi</taxon>
        <taxon>Archelosauria</taxon>
        <taxon>Archosauria</taxon>
        <taxon>Dinosauria</taxon>
        <taxon>Saurischia</taxon>
        <taxon>Theropoda</taxon>
        <taxon>Coelurosauria</taxon>
        <taxon>Aves</taxon>
        <taxon>Neognathae</taxon>
        <taxon>Neoaves</taxon>
        <taxon>Telluraves</taxon>
        <taxon>Australaves</taxon>
        <taxon>Passeriformes</taxon>
        <taxon>Thamnophilidae</taxon>
        <taxon>Willisornis</taxon>
    </lineage>
</organism>
<dbReference type="InterPro" id="IPR036397">
    <property type="entry name" value="RNaseH_sf"/>
</dbReference>
<dbReference type="EMBL" id="WHWB01033749">
    <property type="protein sequence ID" value="KAJ7417599.1"/>
    <property type="molecule type" value="Genomic_DNA"/>
</dbReference>
<name>A0ABQ9DB17_9PASS</name>
<dbReference type="InterPro" id="IPR012337">
    <property type="entry name" value="RNaseH-like_sf"/>
</dbReference>
<dbReference type="InterPro" id="IPR001584">
    <property type="entry name" value="Integrase_cat-core"/>
</dbReference>
<comment type="caution">
    <text evidence="2">The sequence shown here is derived from an EMBL/GenBank/DDBJ whole genome shotgun (WGS) entry which is preliminary data.</text>
</comment>
<dbReference type="InterPro" id="IPR050951">
    <property type="entry name" value="Retrovirus_Pol_polyprotein"/>
</dbReference>
<dbReference type="Proteomes" id="UP001145742">
    <property type="component" value="Unassembled WGS sequence"/>
</dbReference>
<dbReference type="PROSITE" id="PS50994">
    <property type="entry name" value="INTEGRASE"/>
    <property type="match status" value="1"/>
</dbReference>
<accession>A0ABQ9DB17</accession>
<protein>
    <recommendedName>
        <fullName evidence="1">Integrase catalytic domain-containing protein</fullName>
    </recommendedName>
</protein>
<keyword evidence="3" id="KW-1185">Reference proteome</keyword>
<evidence type="ECO:0000313" key="2">
    <source>
        <dbReference type="EMBL" id="KAJ7417599.1"/>
    </source>
</evidence>
<dbReference type="PANTHER" id="PTHR37984">
    <property type="entry name" value="PROTEIN CBG26694"/>
    <property type="match status" value="1"/>
</dbReference>
<dbReference type="Gene3D" id="3.30.420.10">
    <property type="entry name" value="Ribonuclease H-like superfamily/Ribonuclease H"/>
    <property type="match status" value="1"/>
</dbReference>
<gene>
    <name evidence="2" type="ORF">WISP_63613</name>
</gene>
<dbReference type="PANTHER" id="PTHR37984:SF5">
    <property type="entry name" value="PROTEIN NYNRIN-LIKE"/>
    <property type="match status" value="1"/>
</dbReference>
<evidence type="ECO:0000259" key="1">
    <source>
        <dbReference type="PROSITE" id="PS50994"/>
    </source>
</evidence>
<proteinExistence type="predicted"/>
<feature type="domain" description="Integrase catalytic" evidence="1">
    <location>
        <begin position="19"/>
        <end position="170"/>
    </location>
</feature>
<sequence>MCCHQAGQVGKASVVWWTVVEIQVGEACQVDYIPLPQTRQGNHYILIMVEATTRWLKTYPVPHTTAWNTILGLKKQVLWRHGIQERIEADSGTHFKNGLIDTRARQHITEWVYHIPYHPPAARKVEQRNALLKTTWKALGGGTFKHWELNVAKATWLFNSQGSINQAGPA</sequence>